<name>A0A7R9AN03_TIMSH</name>
<dbReference type="EMBL" id="OC000351">
    <property type="protein sequence ID" value="CAD7257011.1"/>
    <property type="molecule type" value="Genomic_DNA"/>
</dbReference>
<organism evidence="8">
    <name type="scientific">Timema shepardi</name>
    <name type="common">Walking stick</name>
    <dbReference type="NCBI Taxonomy" id="629360"/>
    <lineage>
        <taxon>Eukaryota</taxon>
        <taxon>Metazoa</taxon>
        <taxon>Ecdysozoa</taxon>
        <taxon>Arthropoda</taxon>
        <taxon>Hexapoda</taxon>
        <taxon>Insecta</taxon>
        <taxon>Pterygota</taxon>
        <taxon>Neoptera</taxon>
        <taxon>Polyneoptera</taxon>
        <taxon>Phasmatodea</taxon>
        <taxon>Timematodea</taxon>
        <taxon>Timematoidea</taxon>
        <taxon>Timematidae</taxon>
        <taxon>Timema</taxon>
    </lineage>
</organism>
<sequence>MSGKHYRDSNSNLPIIVILVYYKSSALDHVATEVGRVAFNTALAKDQSNINLEHQTAPSARKKKRASPRKRTDGNRLCLILIYETRFLDPSSESEDIEEGTSIELPYWLARSLCSQRRQIVTVEIPKIYKEAYREILKADPCVVDLHKLEIYFYEFGSYLARFDHPDSQPIGAMLVQTFKDRFRQVMDWAQNSGADPLIAQRLDALERQLFSEGRQSRARLNCWLNTGSSQLLAADMVVSHKKRKLVELEGL</sequence>
<comment type="subunit">
    <text evidence="6">Component of the GINS complex.</text>
</comment>
<accession>A0A7R9AN03</accession>
<feature type="domain" description="GINS subunit" evidence="7">
    <location>
        <begin position="129"/>
        <end position="225"/>
    </location>
</feature>
<dbReference type="GO" id="GO:1902975">
    <property type="term" value="P:mitotic DNA replication initiation"/>
    <property type="evidence" value="ECO:0007669"/>
    <property type="project" value="TreeGrafter"/>
</dbReference>
<dbReference type="PANTHER" id="PTHR22768:SF0">
    <property type="entry name" value="DNA REPLICATION COMPLEX GINS PROTEIN PSF3"/>
    <property type="match status" value="1"/>
</dbReference>
<comment type="function">
    <text evidence="5">Required for correct functioning of the GINS complex, a complex that plays an essential role in the initiation of DNA replication, and progression of DNA replication forks. GINS complex is a core component of CDC45-MCM-GINS (CMG) helicase, the molecular machine that unwinds template DNA during replication, and around which the replisome is built.</text>
</comment>
<dbReference type="CDD" id="cd21693">
    <property type="entry name" value="GINS_B_Psf3"/>
    <property type="match status" value="1"/>
</dbReference>
<comment type="similarity">
    <text evidence="2 6">Belongs to the GINS3/PSF3 family.</text>
</comment>
<keyword evidence="3 6" id="KW-0235">DNA replication</keyword>
<evidence type="ECO:0000313" key="8">
    <source>
        <dbReference type="EMBL" id="CAD7257011.1"/>
    </source>
</evidence>
<keyword evidence="4 6" id="KW-0539">Nucleus</keyword>
<dbReference type="PANTHER" id="PTHR22768">
    <property type="entry name" value="DNA REPLICATION COMPLEX GINS PROTEIN PSF3"/>
    <property type="match status" value="1"/>
</dbReference>
<evidence type="ECO:0000256" key="2">
    <source>
        <dbReference type="ARBA" id="ARBA00006343"/>
    </source>
</evidence>
<proteinExistence type="inferred from homology"/>
<evidence type="ECO:0000256" key="3">
    <source>
        <dbReference type="ARBA" id="ARBA00022705"/>
    </source>
</evidence>
<comment type="function">
    <text evidence="6">The GINS complex plays an essential role in the initiation of DNA replication.</text>
</comment>
<evidence type="ECO:0000256" key="1">
    <source>
        <dbReference type="ARBA" id="ARBA00004123"/>
    </source>
</evidence>
<reference evidence="8" key="1">
    <citation type="submission" date="2020-11" db="EMBL/GenBank/DDBJ databases">
        <authorList>
            <person name="Tran Van P."/>
        </authorList>
    </citation>
    <scope>NUCLEOTIDE SEQUENCE</scope>
</reference>
<protein>
    <recommendedName>
        <fullName evidence="6">DNA replication complex GINS protein PSF3</fullName>
    </recommendedName>
</protein>
<dbReference type="SUPFAM" id="SSF160059">
    <property type="entry name" value="PriA/YqbF domain"/>
    <property type="match status" value="1"/>
</dbReference>
<evidence type="ECO:0000256" key="4">
    <source>
        <dbReference type="ARBA" id="ARBA00023242"/>
    </source>
</evidence>
<dbReference type="InterPro" id="IPR021151">
    <property type="entry name" value="GINS_A"/>
</dbReference>
<evidence type="ECO:0000256" key="5">
    <source>
        <dbReference type="ARBA" id="ARBA00045258"/>
    </source>
</evidence>
<dbReference type="InterPro" id="IPR010492">
    <property type="entry name" value="GINS_Psf3"/>
</dbReference>
<dbReference type="CDD" id="cd11713">
    <property type="entry name" value="GINS_A_psf3"/>
    <property type="match status" value="1"/>
</dbReference>
<dbReference type="Gene3D" id="1.20.58.2050">
    <property type="match status" value="1"/>
</dbReference>
<dbReference type="SUPFAM" id="SSF158573">
    <property type="entry name" value="GINS helical bundle-like"/>
    <property type="match status" value="1"/>
</dbReference>
<dbReference type="InterPro" id="IPR038437">
    <property type="entry name" value="GINS_Psf3_sf"/>
</dbReference>
<dbReference type="AlphaFoldDB" id="A0A7R9AN03"/>
<dbReference type="Pfam" id="PF05916">
    <property type="entry name" value="Sld5"/>
    <property type="match status" value="1"/>
</dbReference>
<dbReference type="GO" id="GO:0000811">
    <property type="term" value="C:GINS complex"/>
    <property type="evidence" value="ECO:0007669"/>
    <property type="project" value="UniProtKB-UniRule"/>
</dbReference>
<comment type="subcellular location">
    <subcellularLocation>
        <location evidence="1 6">Nucleus</location>
    </subcellularLocation>
</comment>
<gene>
    <name evidence="8" type="ORF">TSIB3V08_LOCUS1286</name>
</gene>
<dbReference type="InterPro" id="IPR036224">
    <property type="entry name" value="GINS_bundle-like_dom_sf"/>
</dbReference>
<evidence type="ECO:0000259" key="7">
    <source>
        <dbReference type="Pfam" id="PF05916"/>
    </source>
</evidence>
<evidence type="ECO:0000256" key="6">
    <source>
        <dbReference type="RuleBase" id="RU367161"/>
    </source>
</evidence>